<feature type="compositionally biased region" description="Low complexity" evidence="1">
    <location>
        <begin position="77"/>
        <end position="100"/>
    </location>
</feature>
<feature type="transmembrane region" description="Helical" evidence="2">
    <location>
        <begin position="277"/>
        <end position="301"/>
    </location>
</feature>
<feature type="transmembrane region" description="Helical" evidence="2">
    <location>
        <begin position="547"/>
        <end position="569"/>
    </location>
</feature>
<organism evidence="3 4">
    <name type="scientific">Hymenoscyphus fraxineus</name>
    <dbReference type="NCBI Taxonomy" id="746836"/>
    <lineage>
        <taxon>Eukaryota</taxon>
        <taxon>Fungi</taxon>
        <taxon>Dikarya</taxon>
        <taxon>Ascomycota</taxon>
        <taxon>Pezizomycotina</taxon>
        <taxon>Leotiomycetes</taxon>
        <taxon>Helotiales</taxon>
        <taxon>Helotiaceae</taxon>
        <taxon>Hymenoscyphus</taxon>
    </lineage>
</organism>
<feature type="transmembrane region" description="Helical" evidence="2">
    <location>
        <begin position="679"/>
        <end position="696"/>
    </location>
</feature>
<dbReference type="EMBL" id="CAJVRL010000070">
    <property type="protein sequence ID" value="CAG8956557.1"/>
    <property type="molecule type" value="Genomic_DNA"/>
</dbReference>
<feature type="region of interest" description="Disordered" evidence="1">
    <location>
        <begin position="1"/>
        <end position="128"/>
    </location>
</feature>
<feature type="compositionally biased region" description="Low complexity" evidence="1">
    <location>
        <begin position="107"/>
        <end position="125"/>
    </location>
</feature>
<evidence type="ECO:0000313" key="3">
    <source>
        <dbReference type="EMBL" id="CAG8956557.1"/>
    </source>
</evidence>
<feature type="transmembrane region" description="Helical" evidence="2">
    <location>
        <begin position="344"/>
        <end position="362"/>
    </location>
</feature>
<keyword evidence="2" id="KW-0472">Membrane</keyword>
<feature type="transmembrane region" description="Helical" evidence="2">
    <location>
        <begin position="627"/>
        <end position="647"/>
    </location>
</feature>
<reference evidence="3" key="1">
    <citation type="submission" date="2021-07" db="EMBL/GenBank/DDBJ databases">
        <authorList>
            <person name="Durling M."/>
        </authorList>
    </citation>
    <scope>NUCLEOTIDE SEQUENCE</scope>
</reference>
<name>A0A9N9PWF8_9HELO</name>
<accession>A0A9N9PWF8</accession>
<evidence type="ECO:0000313" key="4">
    <source>
        <dbReference type="Proteomes" id="UP000696280"/>
    </source>
</evidence>
<keyword evidence="2" id="KW-1133">Transmembrane helix</keyword>
<dbReference type="Proteomes" id="UP000696280">
    <property type="component" value="Unassembled WGS sequence"/>
</dbReference>
<feature type="region of interest" description="Disordered" evidence="1">
    <location>
        <begin position="1103"/>
        <end position="1129"/>
    </location>
</feature>
<feature type="compositionally biased region" description="Basic and acidic residues" evidence="1">
    <location>
        <begin position="58"/>
        <end position="76"/>
    </location>
</feature>
<feature type="transmembrane region" description="Helical" evidence="2">
    <location>
        <begin position="417"/>
        <end position="437"/>
    </location>
</feature>
<feature type="transmembrane region" description="Helical" evidence="2">
    <location>
        <begin position="141"/>
        <end position="158"/>
    </location>
</feature>
<feature type="transmembrane region" description="Helical" evidence="2">
    <location>
        <begin position="313"/>
        <end position="332"/>
    </location>
</feature>
<evidence type="ECO:0000256" key="2">
    <source>
        <dbReference type="SAM" id="Phobius"/>
    </source>
</evidence>
<comment type="caution">
    <text evidence="3">The sequence shown here is derived from an EMBL/GenBank/DDBJ whole genome shotgun (WGS) entry which is preliminary data.</text>
</comment>
<protein>
    <submittedName>
        <fullName evidence="3">Uncharacterized protein</fullName>
    </submittedName>
</protein>
<dbReference type="OrthoDB" id="10365852at2759"/>
<feature type="region of interest" description="Disordered" evidence="1">
    <location>
        <begin position="706"/>
        <end position="772"/>
    </location>
</feature>
<sequence>MADTPSAPRPTSEGSSRNVASQNSPQSGSAPQSSQEESSSGLEQQSTTSVPESTWRWRQLEAEARGRVLEAARGTRESSTAAASAATEEAATAADAAEAAVPEIKVAAGTPALPGGSPSGSSSDPPTERWGVLNEAAALKVQKWLVFFFLLMFFQWVYGRRLVGWVYYGVEWFKAVRGIESITEKCHYILREQNMWERTRHDVDWYRRMTCEGDRDGRVMRDWLWFAEGGAIAWTGWALLSNGGWRDPGTLFEVFRDHFIFKLPKFFWRISKVITKAIIKSVLSTAMFQFRTVGAFVWFFWHKTSPQGDFFNIFSPLWTLLVWILFTFRSGARGMHKYVIAKKNLNAFYLLFGSIMALNAALDLIRALDKDTWGTIFSPSSWTLNGTIAFFFNMAWKRLSSFRWLSIPGWFRLGWDIFMGVIGLVLYNSFMSFWIIAARVQGRKRFKNVTVVSFLKDVWAYFLWGLTEVYKRIPSMPRIPGLPAPRFPDLLHSRVPENISGYLQPIVNATSLFVRDRSGSAWQAMKGARFQFGIPNISFDKGIKGFILRWFFLEWFIAGAPIILHVLLMRAMDRYQMPRGWSFLTLPPLLYPIMLTKPFNATRNPGMDGGTLIKPQGLPFKRLLPRIFMATSVSVLLIVFPYSPWAIQASRNLASKVPFFRALLLETIELYARNRKRSVFFPYILLIIVLFIAHQSRCKNWLLGMSDDDDEPWPPPKTKGDEGGDGDGGDGDGGDGEGGGDGEDGGVRIYGYNGREGGPDGSGEDGFPPGLVDRGILMSAEADGILVPNTDMPRPPDALGRAIRDQRYINLGYIPFIDFNPVTPEDTRLPSGVLLNRPRFFPGDIDDRYPAIANAIRQRYPGRYYRNENDMSVAEDQDRRWIELGYIPYIDFDPVLAEGTLLRGAGEEGEEGEYLRRPPPGYDPGPMVDRFQRIYENLLRLNNRDYEWNRALDLQPPPGFPTQPSTSAALADQDLINSGLFPYRDFEPSSPEGTLLPSGIVLNRQDVAISPYIEDRTPSTKTRSPARVGRDQSYISNGFRPYIDFVPELPEGTRLPSGYVLTRPDGAPGDDPRPNLSAGAEATVPAVDVEPAGVGLDRTNVIREGREESPESWSGDSEEDLQGSVMIFT</sequence>
<feature type="compositionally biased region" description="Low complexity" evidence="1">
    <location>
        <begin position="20"/>
        <end position="49"/>
    </location>
</feature>
<evidence type="ECO:0000256" key="1">
    <source>
        <dbReference type="SAM" id="MobiDB-lite"/>
    </source>
</evidence>
<feature type="compositionally biased region" description="Acidic residues" evidence="1">
    <location>
        <begin position="723"/>
        <end position="744"/>
    </location>
</feature>
<gene>
    <name evidence="3" type="ORF">HYFRA_00003946</name>
</gene>
<keyword evidence="4" id="KW-1185">Reference proteome</keyword>
<dbReference type="AlphaFoldDB" id="A0A9N9PWF8"/>
<proteinExistence type="predicted"/>
<keyword evidence="2" id="KW-0812">Transmembrane</keyword>